<evidence type="ECO:0000256" key="6">
    <source>
        <dbReference type="ARBA" id="ARBA00022801"/>
    </source>
</evidence>
<evidence type="ECO:0000256" key="11">
    <source>
        <dbReference type="ARBA" id="ARBA00023235"/>
    </source>
</evidence>
<dbReference type="SMART" id="SM00491">
    <property type="entry name" value="HELICc2"/>
    <property type="match status" value="1"/>
</dbReference>
<feature type="domain" description="Helicase ATP-binding" evidence="16">
    <location>
        <begin position="12"/>
        <end position="410"/>
    </location>
</feature>
<dbReference type="InterPro" id="IPR006555">
    <property type="entry name" value="ATP-dep_Helicase_C"/>
</dbReference>
<dbReference type="GO" id="GO:0003677">
    <property type="term" value="F:DNA binding"/>
    <property type="evidence" value="ECO:0007669"/>
    <property type="project" value="InterPro"/>
</dbReference>
<keyword evidence="9" id="KW-0408">Iron</keyword>
<organism evidence="17 18">
    <name type="scientific">Drosophila lebanonensis</name>
    <name type="common">Fruit fly</name>
    <name type="synonym">Scaptodrosophila lebanonensis</name>
    <dbReference type="NCBI Taxonomy" id="7225"/>
    <lineage>
        <taxon>Eukaryota</taxon>
        <taxon>Metazoa</taxon>
        <taxon>Ecdysozoa</taxon>
        <taxon>Arthropoda</taxon>
        <taxon>Hexapoda</taxon>
        <taxon>Insecta</taxon>
        <taxon>Pterygota</taxon>
        <taxon>Neoptera</taxon>
        <taxon>Endopterygota</taxon>
        <taxon>Diptera</taxon>
        <taxon>Brachycera</taxon>
        <taxon>Muscomorpha</taxon>
        <taxon>Ephydroidea</taxon>
        <taxon>Drosophilidae</taxon>
        <taxon>Scaptodrosophila</taxon>
    </lineage>
</organism>
<keyword evidence="8" id="KW-0067">ATP-binding</keyword>
<dbReference type="PROSITE" id="PS51193">
    <property type="entry name" value="HELICASE_ATP_BIND_2"/>
    <property type="match status" value="1"/>
</dbReference>
<keyword evidence="10" id="KW-0411">Iron-sulfur</keyword>
<dbReference type="InterPro" id="IPR045028">
    <property type="entry name" value="DinG/Rad3-like"/>
</dbReference>
<evidence type="ECO:0000256" key="15">
    <source>
        <dbReference type="SAM" id="MobiDB-lite"/>
    </source>
</evidence>
<comment type="subcellular location">
    <subcellularLocation>
        <location evidence="2">Nucleus</location>
    </subcellularLocation>
</comment>
<dbReference type="SUPFAM" id="SSF52540">
    <property type="entry name" value="P-loop containing nucleoside triphosphate hydrolases"/>
    <property type="match status" value="1"/>
</dbReference>
<dbReference type="InterPro" id="IPR013020">
    <property type="entry name" value="Rad3/Chl1-like"/>
</dbReference>
<evidence type="ECO:0000313" key="18">
    <source>
        <dbReference type="RefSeq" id="XP_030379830.1"/>
    </source>
</evidence>
<dbReference type="PANTHER" id="PTHR11472:SF41">
    <property type="entry name" value="ATP-DEPENDENT DNA HELICASE DDX11-RELATED"/>
    <property type="match status" value="1"/>
</dbReference>
<dbReference type="GO" id="GO:0016818">
    <property type="term" value="F:hydrolase activity, acting on acid anhydrides, in phosphorus-containing anhydrides"/>
    <property type="evidence" value="ECO:0007669"/>
    <property type="project" value="InterPro"/>
</dbReference>
<dbReference type="RefSeq" id="XP_030379830.1">
    <property type="nucleotide sequence ID" value="XM_030523970.1"/>
</dbReference>
<dbReference type="AlphaFoldDB" id="A0A6J2TWA3"/>
<dbReference type="GO" id="GO:0046872">
    <property type="term" value="F:metal ion binding"/>
    <property type="evidence" value="ECO:0007669"/>
    <property type="project" value="UniProtKB-KW"/>
</dbReference>
<keyword evidence="11" id="KW-0413">Isomerase</keyword>
<dbReference type="GO" id="GO:0005524">
    <property type="term" value="F:ATP binding"/>
    <property type="evidence" value="ECO:0007669"/>
    <property type="project" value="UniProtKB-KW"/>
</dbReference>
<evidence type="ECO:0000259" key="16">
    <source>
        <dbReference type="PROSITE" id="PS51193"/>
    </source>
</evidence>
<dbReference type="InterPro" id="IPR014013">
    <property type="entry name" value="Helic_SF1/SF2_ATP-bd_DinG/Rad3"/>
</dbReference>
<name>A0A6J2TWA3_DROLE</name>
<keyword evidence="17" id="KW-1185">Reference proteome</keyword>
<comment type="similarity">
    <text evidence="3">Belongs to the DEAD box helicase family. DEAH subfamily. DDX11/CHL1 sub-subfamily.</text>
</comment>
<evidence type="ECO:0000256" key="10">
    <source>
        <dbReference type="ARBA" id="ARBA00023014"/>
    </source>
</evidence>
<dbReference type="Gene3D" id="3.40.50.300">
    <property type="entry name" value="P-loop containing nucleotide triphosphate hydrolases"/>
    <property type="match status" value="3"/>
</dbReference>
<feature type="compositionally biased region" description="Acidic residues" evidence="15">
    <location>
        <begin position="168"/>
        <end position="180"/>
    </location>
</feature>
<dbReference type="CDD" id="cd18788">
    <property type="entry name" value="SF2_C_XPD"/>
    <property type="match status" value="1"/>
</dbReference>
<sequence length="866" mass="97516">MASYSPRKKLPAPADFGFPYTPYDIQQDLMQQLFLVLERKQIGIFESPTGTGKSLTLTCGALTWLQQHEQLVREELLERIELVERELRTLQAASAQANDWIAAQGATQVQRQELQQLQRLRTLLQQRERELEEIRQRKATQKQQFRPARKAQDHYESVDLPVDAMPASDDDEEAEVAEEEQPAKDQEERYRDVQIFYCSRTHSQLAQIVAELRKTPHGRHVRCVTLGSRQQLCINDQVRRLSSVALMNERCLDMARIKQTANPSKKPRLSSSTASSLGRCNLKAPALLQTLSDVALCEPLDIEELAAQGAACGACPYYAARSAQTHAQLVLLPYPLLLQRSARQQNSIDLHGAIIIVDEAHNLLDTIAQLHSAELTLEQLQLARDQILAYKQRYARRLSTSNMLCINQLLYVVKRLLKLLEIKTEDEPRMLRTYDLASEGDFYNIDLYALLRFCTRTRFAQKLHGFGLQQQREPRPSENRPPSTLQLLHRLATQHQQQSLSGKLKLNKQEQDEDQEQEQTPPIRPTSTPSAPTPSPIRPLLAFLETLTSDAADGRVLLNPRNGNMKYLLLNPAEHFEDIVREARALIIAGGTMQPTQELTTQLFGNYPERVVQHFYSHVVPDDAVLPFVVTTGPTGAPLCFNYTQRASLAMLNELAMVLQNLCGVLPAGLVCFLPSYDYLETVYVHLEKCGALERIGQRKRVFRETAGGGGVEQLLQQYAEAIKQSSKGNGALLLSVVGGKLSEGLNFADDLGRGVIVVGLPYPNRQSPELQERMRHLDSNLGTGAGNEYYENLCMKAVNQCIGRSVRHIRDFACVYLLDERYGNARIQQKLPAWISRHIVEATATTGGFGGVQARTARFFKLARN</sequence>
<evidence type="ECO:0000256" key="8">
    <source>
        <dbReference type="ARBA" id="ARBA00022840"/>
    </source>
</evidence>
<dbReference type="GO" id="GO:0051536">
    <property type="term" value="F:iron-sulfur cluster binding"/>
    <property type="evidence" value="ECO:0007669"/>
    <property type="project" value="UniProtKB-KW"/>
</dbReference>
<dbReference type="SMART" id="SM00488">
    <property type="entry name" value="DEXDc2"/>
    <property type="match status" value="1"/>
</dbReference>
<keyword evidence="6" id="KW-0378">Hydrolase</keyword>
<comment type="cofactor">
    <cofactor evidence="1">
        <name>[4Fe-4S] cluster</name>
        <dbReference type="ChEBI" id="CHEBI:49883"/>
    </cofactor>
</comment>
<feature type="region of interest" description="Disordered" evidence="15">
    <location>
        <begin position="498"/>
        <end position="537"/>
    </location>
</feature>
<keyword evidence="7 18" id="KW-0347">Helicase</keyword>
<dbReference type="GO" id="GO:0005634">
    <property type="term" value="C:nucleus"/>
    <property type="evidence" value="ECO:0007669"/>
    <property type="project" value="UniProtKB-SubCell"/>
</dbReference>
<evidence type="ECO:0000256" key="12">
    <source>
        <dbReference type="ARBA" id="ARBA00023242"/>
    </source>
</evidence>
<gene>
    <name evidence="18" type="primary">LOC115628029</name>
</gene>
<keyword evidence="5" id="KW-0547">Nucleotide-binding</keyword>
<reference evidence="18" key="1">
    <citation type="submission" date="2025-08" db="UniProtKB">
        <authorList>
            <consortium name="RefSeq"/>
        </authorList>
    </citation>
    <scope>IDENTIFICATION</scope>
    <source>
        <strain evidence="18">11010-0011.00</strain>
        <tissue evidence="18">Whole body</tissue>
    </source>
</reference>
<evidence type="ECO:0000256" key="1">
    <source>
        <dbReference type="ARBA" id="ARBA00001966"/>
    </source>
</evidence>
<dbReference type="OrthoDB" id="267079at2759"/>
<comment type="catalytic activity">
    <reaction evidence="14">
        <text>ATP + H2O = ADP + phosphate + H(+)</text>
        <dbReference type="Rhea" id="RHEA:13065"/>
        <dbReference type="ChEBI" id="CHEBI:15377"/>
        <dbReference type="ChEBI" id="CHEBI:15378"/>
        <dbReference type="ChEBI" id="CHEBI:30616"/>
        <dbReference type="ChEBI" id="CHEBI:43474"/>
        <dbReference type="ChEBI" id="CHEBI:456216"/>
        <dbReference type="EC" id="5.6.2.3"/>
    </reaction>
</comment>
<dbReference type="GO" id="GO:0006139">
    <property type="term" value="P:nucleobase-containing compound metabolic process"/>
    <property type="evidence" value="ECO:0007669"/>
    <property type="project" value="InterPro"/>
</dbReference>
<dbReference type="InterPro" id="IPR027417">
    <property type="entry name" value="P-loop_NTPase"/>
</dbReference>
<dbReference type="Proteomes" id="UP000504634">
    <property type="component" value="Unplaced"/>
</dbReference>
<evidence type="ECO:0000256" key="2">
    <source>
        <dbReference type="ARBA" id="ARBA00004123"/>
    </source>
</evidence>
<dbReference type="NCBIfam" id="TIGR00604">
    <property type="entry name" value="rad3"/>
    <property type="match status" value="1"/>
</dbReference>
<dbReference type="InterPro" id="IPR010614">
    <property type="entry name" value="RAD3-like_helicase_DEAD"/>
</dbReference>
<evidence type="ECO:0000256" key="9">
    <source>
        <dbReference type="ARBA" id="ARBA00023004"/>
    </source>
</evidence>
<evidence type="ECO:0000256" key="3">
    <source>
        <dbReference type="ARBA" id="ARBA00008435"/>
    </source>
</evidence>
<evidence type="ECO:0000313" key="17">
    <source>
        <dbReference type="Proteomes" id="UP000504634"/>
    </source>
</evidence>
<dbReference type="Pfam" id="PF06733">
    <property type="entry name" value="DEAD_2"/>
    <property type="match status" value="1"/>
</dbReference>
<dbReference type="PANTHER" id="PTHR11472">
    <property type="entry name" value="DNA REPAIR DEAD HELICASE RAD3/XP-D SUBFAMILY MEMBER"/>
    <property type="match status" value="1"/>
</dbReference>
<feature type="compositionally biased region" description="Low complexity" evidence="15">
    <location>
        <begin position="518"/>
        <end position="530"/>
    </location>
</feature>
<dbReference type="InterPro" id="IPR006554">
    <property type="entry name" value="Helicase-like_DEXD_c2"/>
</dbReference>
<feature type="region of interest" description="Disordered" evidence="15">
    <location>
        <begin position="135"/>
        <end position="188"/>
    </location>
</feature>
<dbReference type="GO" id="GO:0034085">
    <property type="term" value="P:establishment of sister chromatid cohesion"/>
    <property type="evidence" value="ECO:0007669"/>
    <property type="project" value="TreeGrafter"/>
</dbReference>
<keyword evidence="4" id="KW-0479">Metal-binding</keyword>
<evidence type="ECO:0000256" key="4">
    <source>
        <dbReference type="ARBA" id="ARBA00022723"/>
    </source>
</evidence>
<protein>
    <recommendedName>
        <fullName evidence="13">DNA 5'-3' helicase</fullName>
        <ecNumber evidence="13">5.6.2.3</ecNumber>
    </recommendedName>
</protein>
<evidence type="ECO:0000256" key="5">
    <source>
        <dbReference type="ARBA" id="ARBA00022741"/>
    </source>
</evidence>
<dbReference type="Pfam" id="PF13307">
    <property type="entry name" value="Helicase_C_2"/>
    <property type="match status" value="1"/>
</dbReference>
<evidence type="ECO:0000256" key="7">
    <source>
        <dbReference type="ARBA" id="ARBA00022806"/>
    </source>
</evidence>
<dbReference type="EC" id="5.6.2.3" evidence="13"/>
<dbReference type="GO" id="GO:0043139">
    <property type="term" value="F:5'-3' DNA helicase activity"/>
    <property type="evidence" value="ECO:0007669"/>
    <property type="project" value="UniProtKB-EC"/>
</dbReference>
<dbReference type="FunFam" id="3.40.50.300:FF:001372">
    <property type="entry name" value="ATP-dependent DNA helicase chl1"/>
    <property type="match status" value="1"/>
</dbReference>
<keyword evidence="12" id="KW-0539">Nucleus</keyword>
<evidence type="ECO:0000256" key="13">
    <source>
        <dbReference type="ARBA" id="ARBA00044969"/>
    </source>
</evidence>
<accession>A0A6J2TWA3</accession>
<evidence type="ECO:0000256" key="14">
    <source>
        <dbReference type="ARBA" id="ARBA00048954"/>
    </source>
</evidence>
<dbReference type="GeneID" id="115628029"/>
<proteinExistence type="inferred from homology"/>